<evidence type="ECO:0000313" key="2">
    <source>
        <dbReference type="EMBL" id="GCE27278.1"/>
    </source>
</evidence>
<dbReference type="EMBL" id="BIFT01000001">
    <property type="protein sequence ID" value="GCE27278.1"/>
    <property type="molecule type" value="Genomic_DNA"/>
</dbReference>
<accession>A0A402B7F5</accession>
<dbReference type="RefSeq" id="WP_126627645.1">
    <property type="nucleotide sequence ID" value="NZ_BIFT01000001.1"/>
</dbReference>
<evidence type="ECO:0000256" key="1">
    <source>
        <dbReference type="SAM" id="MobiDB-lite"/>
    </source>
</evidence>
<protein>
    <submittedName>
        <fullName evidence="2">Uncharacterized protein</fullName>
    </submittedName>
</protein>
<dbReference type="Proteomes" id="UP000287171">
    <property type="component" value="Unassembled WGS sequence"/>
</dbReference>
<reference evidence="3" key="1">
    <citation type="submission" date="2018-12" db="EMBL/GenBank/DDBJ databases">
        <title>Tengunoibacter tsumagoiensis gen. nov., sp. nov., Dictyobacter kobayashii sp. nov., D. alpinus sp. nov., and D. joshuensis sp. nov. and description of Dictyobacteraceae fam. nov. within the order Ktedonobacterales isolated from Tengu-no-mugimeshi.</title>
        <authorList>
            <person name="Wang C.M."/>
            <person name="Zheng Y."/>
            <person name="Sakai Y."/>
            <person name="Toyoda A."/>
            <person name="Minakuchi Y."/>
            <person name="Abe K."/>
            <person name="Yokota A."/>
            <person name="Yabe S."/>
        </authorList>
    </citation>
    <scope>NUCLEOTIDE SEQUENCE [LARGE SCALE GENOMIC DNA]</scope>
    <source>
        <strain evidence="3">Uno16</strain>
    </source>
</reference>
<name>A0A402B7F5_9CHLR</name>
<dbReference type="AlphaFoldDB" id="A0A402B7F5"/>
<keyword evidence="3" id="KW-1185">Reference proteome</keyword>
<proteinExistence type="predicted"/>
<organism evidence="2 3">
    <name type="scientific">Dictyobacter alpinus</name>
    <dbReference type="NCBI Taxonomy" id="2014873"/>
    <lineage>
        <taxon>Bacteria</taxon>
        <taxon>Bacillati</taxon>
        <taxon>Chloroflexota</taxon>
        <taxon>Ktedonobacteria</taxon>
        <taxon>Ktedonobacterales</taxon>
        <taxon>Dictyobacteraceae</taxon>
        <taxon>Dictyobacter</taxon>
    </lineage>
</organism>
<feature type="compositionally biased region" description="Low complexity" evidence="1">
    <location>
        <begin position="32"/>
        <end position="97"/>
    </location>
</feature>
<sequence length="119" mass="12268">MSKQFKIAAITLVVTAVALGVFAFFWGQSLRASSSPTPATTQSAPVTSPAAPTLPATPATGKNQAQPAQQPQQQAAPAQPAQQAQQPQPAAPAQKPQCTCTQKAVPTPPVVVSAHPKHW</sequence>
<evidence type="ECO:0000313" key="3">
    <source>
        <dbReference type="Proteomes" id="UP000287171"/>
    </source>
</evidence>
<feature type="region of interest" description="Disordered" evidence="1">
    <location>
        <begin position="32"/>
        <end position="119"/>
    </location>
</feature>
<comment type="caution">
    <text evidence="2">The sequence shown here is derived from an EMBL/GenBank/DDBJ whole genome shotgun (WGS) entry which is preliminary data.</text>
</comment>
<gene>
    <name evidence="2" type="ORF">KDA_27620</name>
</gene>